<organism evidence="1 2">
    <name type="scientific">Hypsibius exemplaris</name>
    <name type="common">Freshwater tardigrade</name>
    <dbReference type="NCBI Taxonomy" id="2072580"/>
    <lineage>
        <taxon>Eukaryota</taxon>
        <taxon>Metazoa</taxon>
        <taxon>Ecdysozoa</taxon>
        <taxon>Tardigrada</taxon>
        <taxon>Eutardigrada</taxon>
        <taxon>Parachela</taxon>
        <taxon>Hypsibioidea</taxon>
        <taxon>Hypsibiidae</taxon>
        <taxon>Hypsibius</taxon>
    </lineage>
</organism>
<protein>
    <submittedName>
        <fullName evidence="1">Uncharacterized protein</fullName>
    </submittedName>
</protein>
<reference evidence="2" key="1">
    <citation type="submission" date="2017-01" db="EMBL/GenBank/DDBJ databases">
        <title>Comparative genomics of anhydrobiosis in the tardigrade Hypsibius dujardini.</title>
        <authorList>
            <person name="Yoshida Y."/>
            <person name="Koutsovoulos G."/>
            <person name="Laetsch D."/>
            <person name="Stevens L."/>
            <person name="Kumar S."/>
            <person name="Horikawa D."/>
            <person name="Ishino K."/>
            <person name="Komine S."/>
            <person name="Tomita M."/>
            <person name="Blaxter M."/>
            <person name="Arakawa K."/>
        </authorList>
    </citation>
    <scope>NUCLEOTIDE SEQUENCE [LARGE SCALE GENOMIC DNA]</scope>
    <source>
        <strain evidence="2">Z151</strain>
    </source>
</reference>
<proteinExistence type="predicted"/>
<dbReference type="EMBL" id="MTYJ01000064">
    <property type="protein sequence ID" value="OQV17210.1"/>
    <property type="molecule type" value="Genomic_DNA"/>
</dbReference>
<evidence type="ECO:0000313" key="2">
    <source>
        <dbReference type="Proteomes" id="UP000192578"/>
    </source>
</evidence>
<gene>
    <name evidence="1" type="ORF">BV898_08703</name>
</gene>
<comment type="caution">
    <text evidence="1">The sequence shown here is derived from an EMBL/GenBank/DDBJ whole genome shotgun (WGS) entry which is preliminary data.</text>
</comment>
<dbReference type="AlphaFoldDB" id="A0A1W0WPS4"/>
<accession>A0A1W0WPS4</accession>
<dbReference type="Proteomes" id="UP000192578">
    <property type="component" value="Unassembled WGS sequence"/>
</dbReference>
<sequence length="160" mass="17019">MTSDISRFGNLFLSSFAIVSAKPICSIFPTAHLFQTAHRCVSASRRKDSGHVKSECESSASLLIPCFANLSCNSISALSITQALAFGMVFTLLHPIPTLSTQHPCIIFPAVSASSCTSTPCRSNCAHLGVFRFLTFPFQGGSLALKGFLSVASILDRLAS</sequence>
<name>A0A1W0WPS4_HYPEX</name>
<evidence type="ECO:0000313" key="1">
    <source>
        <dbReference type="EMBL" id="OQV17210.1"/>
    </source>
</evidence>
<keyword evidence="2" id="KW-1185">Reference proteome</keyword>